<keyword evidence="2" id="KW-1185">Reference proteome</keyword>
<reference evidence="1 2" key="1">
    <citation type="journal article" date="2023" name="Int. J. Syst. Evol. Microbiol.">
        <title>Lactiplantibacillus brownii sp. nov., a novel psychrotolerant species isolated from sauerkraut.</title>
        <authorList>
            <person name="Heng Y.C."/>
            <person name="Silvaraju S."/>
            <person name="Lee J.K.Y."/>
            <person name="Kittelmann S."/>
        </authorList>
    </citation>
    <scope>NUCLEOTIDE SEQUENCE [LARGE SCALE GENOMIC DNA]</scope>
    <source>
        <strain evidence="1 2">WILCCON 0030</strain>
    </source>
</reference>
<dbReference type="EMBL" id="JAVCWF010000001">
    <property type="protein sequence ID" value="MDQ7938248.1"/>
    <property type="molecule type" value="Genomic_DNA"/>
</dbReference>
<dbReference type="RefSeq" id="WP_308703939.1">
    <property type="nucleotide sequence ID" value="NZ_JAVCWF010000001.1"/>
</dbReference>
<proteinExistence type="predicted"/>
<dbReference type="Proteomes" id="UP001227831">
    <property type="component" value="Unassembled WGS sequence"/>
</dbReference>
<accession>A0ABU1ABH0</accession>
<protein>
    <submittedName>
        <fullName evidence="1">Uncharacterized protein</fullName>
    </submittedName>
</protein>
<gene>
    <name evidence="1" type="ORF">RA086_11570</name>
</gene>
<organism evidence="1 2">
    <name type="scientific">Lactiplantibacillus brownii</name>
    <dbReference type="NCBI Taxonomy" id="3069269"/>
    <lineage>
        <taxon>Bacteria</taxon>
        <taxon>Bacillati</taxon>
        <taxon>Bacillota</taxon>
        <taxon>Bacilli</taxon>
        <taxon>Lactobacillales</taxon>
        <taxon>Lactobacillaceae</taxon>
        <taxon>Lactiplantibacillus</taxon>
    </lineage>
</organism>
<comment type="caution">
    <text evidence="1">The sequence shown here is derived from an EMBL/GenBank/DDBJ whole genome shotgun (WGS) entry which is preliminary data.</text>
</comment>
<evidence type="ECO:0000313" key="2">
    <source>
        <dbReference type="Proteomes" id="UP001227831"/>
    </source>
</evidence>
<sequence length="351" mass="40029">MTAKDNNLSSNVPQHLLPSLSSTQSACLLENLKTQMTNRALTTALNNCFNWKLVTVSYDADFTGRLRCDKCHRSLKEQFSFIDVKTGNIQKLGITHFKQQLVLSEKSISQFVQVIDQEFGGTDEILAMYRNGMPVPKAVKAFIKLDESSWSKKIKQFVQLGLPISPVELIGSNPFQINLKELAFLNRFDIDARFNTSEVVHELVATIRKNPEQASCIRKKQQQAKLEQLVPYLDHFGGLFTKFKIQNIKGGDYLGYSELTKLEASYICYYLAEVIENKASFDNYDVSDWVVRHVIKLGGDYRDENVAILNSIERLESIVAQLLIRLEQLNIVQADLNKYVMIDQSKMRLES</sequence>
<evidence type="ECO:0000313" key="1">
    <source>
        <dbReference type="EMBL" id="MDQ7938248.1"/>
    </source>
</evidence>
<name>A0ABU1ABH0_9LACO</name>